<keyword evidence="2" id="KW-1185">Reference proteome</keyword>
<dbReference type="EMBL" id="CM044703">
    <property type="protein sequence ID" value="KAI5673732.1"/>
    <property type="molecule type" value="Genomic_DNA"/>
</dbReference>
<organism evidence="1 2">
    <name type="scientific">Catharanthus roseus</name>
    <name type="common">Madagascar periwinkle</name>
    <name type="synonym">Vinca rosea</name>
    <dbReference type="NCBI Taxonomy" id="4058"/>
    <lineage>
        <taxon>Eukaryota</taxon>
        <taxon>Viridiplantae</taxon>
        <taxon>Streptophyta</taxon>
        <taxon>Embryophyta</taxon>
        <taxon>Tracheophyta</taxon>
        <taxon>Spermatophyta</taxon>
        <taxon>Magnoliopsida</taxon>
        <taxon>eudicotyledons</taxon>
        <taxon>Gunneridae</taxon>
        <taxon>Pentapetalae</taxon>
        <taxon>asterids</taxon>
        <taxon>lamiids</taxon>
        <taxon>Gentianales</taxon>
        <taxon>Apocynaceae</taxon>
        <taxon>Rauvolfioideae</taxon>
        <taxon>Vinceae</taxon>
        <taxon>Catharanthinae</taxon>
        <taxon>Catharanthus</taxon>
    </lineage>
</organism>
<evidence type="ECO:0000313" key="2">
    <source>
        <dbReference type="Proteomes" id="UP001060085"/>
    </source>
</evidence>
<accession>A0ACC0BM20</accession>
<evidence type="ECO:0000313" key="1">
    <source>
        <dbReference type="EMBL" id="KAI5673732.1"/>
    </source>
</evidence>
<proteinExistence type="predicted"/>
<reference evidence="2" key="1">
    <citation type="journal article" date="2023" name="Nat. Plants">
        <title>Single-cell RNA sequencing provides a high-resolution roadmap for understanding the multicellular compartmentation of specialized metabolism.</title>
        <authorList>
            <person name="Sun S."/>
            <person name="Shen X."/>
            <person name="Li Y."/>
            <person name="Li Y."/>
            <person name="Wang S."/>
            <person name="Li R."/>
            <person name="Zhang H."/>
            <person name="Shen G."/>
            <person name="Guo B."/>
            <person name="Wei J."/>
            <person name="Xu J."/>
            <person name="St-Pierre B."/>
            <person name="Chen S."/>
            <person name="Sun C."/>
        </authorList>
    </citation>
    <scope>NUCLEOTIDE SEQUENCE [LARGE SCALE GENOMIC DNA]</scope>
</reference>
<dbReference type="Proteomes" id="UP001060085">
    <property type="component" value="Linkage Group LG03"/>
</dbReference>
<gene>
    <name evidence="1" type="ORF">M9H77_14096</name>
</gene>
<protein>
    <submittedName>
        <fullName evidence="1">Uncharacterized protein</fullName>
    </submittedName>
</protein>
<comment type="caution">
    <text evidence="1">The sequence shown here is derived from an EMBL/GenBank/DDBJ whole genome shotgun (WGS) entry which is preliminary data.</text>
</comment>
<name>A0ACC0BM20_CATRO</name>
<sequence>MFYSQISLERSGAPRATEVLAQEFLDQISPEGHIFIGRVGGITGGIRASRFNARFEMLDFRQMAHPSHRWTYREGTLVDEPTRITSSSSSSYSLREIIPEREPIPVIDLSDDESVEGPEMAPVAPGIGPGTSIEEDPSEPMSDSEMTPEPEREAPAVTGSMGTSVANTMPAAASPTPIPPVASISSFPALPSLPSLLRGGVREYDICASYSVERGDLPNGRLILCGTPGTATGDGEGRHVREGVSPDAGGSCSPREREILELIIERDWLRQFIAQFLGTTRDSVDRARDELESRPGCSGSQCP</sequence>